<feature type="compositionally biased region" description="Basic and acidic residues" evidence="1">
    <location>
        <begin position="1"/>
        <end position="27"/>
    </location>
</feature>
<feature type="region of interest" description="Disordered" evidence="1">
    <location>
        <begin position="225"/>
        <end position="322"/>
    </location>
</feature>
<sequence>MNHITHTPDPDDPGRRTGHEPESREPAESTEPMEPVEPTESAEAGESAGSADSTGAEESGGSAGSADSTGAEESGGSAGSADSTGAEESGGSAGSADSTGAEESGGSAGSAEAGESGRSTGPAGAEASTRSAGTSESAASGQGRVTPLRIQLDDDGPGGEDEEALRRLLHRAVDDLEPSSDSLDHLRRAVPARRARRRQALVGAAAAVVLGCAAVPALVHVATTSNGADDRPANAASSHRTPETSGGRHGEGSGGKGSDGPADTVEQDKGDKDKDKGKDKPPKGDEEGGSGGTAPDPSNTLNATSPTCSRAQLTSGGAGSVGAADAEGRVYGSFRVANISDSACTVEGSGSVGASAEGGADASRILVVDHTAGDAAAGLPDPSLQPGTLILKPGQAYEVKFAWIPAAGGGTSGCSTTGTPTPDPSTDPAQDGPQDNPGTGEPGGGDGGEPQDASVLVSHTPEAGDPAAASVTIGGACAGTIYRTGLLASL</sequence>
<feature type="transmembrane region" description="Helical" evidence="2">
    <location>
        <begin position="200"/>
        <end position="222"/>
    </location>
</feature>
<feature type="region of interest" description="Disordered" evidence="1">
    <location>
        <begin position="411"/>
        <end position="454"/>
    </location>
</feature>
<organism evidence="4 5">
    <name type="scientific">Streptomyces antimycoticus</name>
    <dbReference type="NCBI Taxonomy" id="68175"/>
    <lineage>
        <taxon>Bacteria</taxon>
        <taxon>Bacillati</taxon>
        <taxon>Actinomycetota</taxon>
        <taxon>Actinomycetes</taxon>
        <taxon>Kitasatosporales</taxon>
        <taxon>Streptomycetaceae</taxon>
        <taxon>Streptomyces</taxon>
        <taxon>Streptomyces violaceusniger group</taxon>
    </lineage>
</organism>
<feature type="domain" description="DUF4232" evidence="3">
    <location>
        <begin position="319"/>
        <end position="421"/>
    </location>
</feature>
<feature type="region of interest" description="Disordered" evidence="1">
    <location>
        <begin position="1"/>
        <end position="162"/>
    </location>
</feature>
<name>A0A4D4K6Q1_9ACTN</name>
<gene>
    <name evidence="4" type="ORF">SANT12839_047240</name>
</gene>
<proteinExistence type="predicted"/>
<evidence type="ECO:0000259" key="3">
    <source>
        <dbReference type="Pfam" id="PF14016"/>
    </source>
</evidence>
<accession>A0A4D4K6Q1</accession>
<dbReference type="Proteomes" id="UP000299290">
    <property type="component" value="Unassembled WGS sequence"/>
</dbReference>
<keyword evidence="5" id="KW-1185">Reference proteome</keyword>
<evidence type="ECO:0000313" key="5">
    <source>
        <dbReference type="Proteomes" id="UP000299290"/>
    </source>
</evidence>
<protein>
    <recommendedName>
        <fullName evidence="3">DUF4232 domain-containing protein</fullName>
    </recommendedName>
</protein>
<keyword evidence="2" id="KW-1133">Transmembrane helix</keyword>
<dbReference type="EMBL" id="BJHV01000001">
    <property type="protein sequence ID" value="GDY43842.1"/>
    <property type="molecule type" value="Genomic_DNA"/>
</dbReference>
<dbReference type="AlphaFoldDB" id="A0A4D4K6Q1"/>
<feature type="compositionally biased region" description="Low complexity" evidence="1">
    <location>
        <begin position="41"/>
        <end position="117"/>
    </location>
</feature>
<dbReference type="InterPro" id="IPR025326">
    <property type="entry name" value="DUF4232"/>
</dbReference>
<dbReference type="Pfam" id="PF14016">
    <property type="entry name" value="DUF4232"/>
    <property type="match status" value="1"/>
</dbReference>
<feature type="compositionally biased region" description="Low complexity" evidence="1">
    <location>
        <begin position="413"/>
        <end position="429"/>
    </location>
</feature>
<keyword evidence="2" id="KW-0812">Transmembrane</keyword>
<feature type="compositionally biased region" description="Polar residues" evidence="1">
    <location>
        <begin position="128"/>
        <end position="140"/>
    </location>
</feature>
<evidence type="ECO:0000256" key="1">
    <source>
        <dbReference type="SAM" id="MobiDB-lite"/>
    </source>
</evidence>
<feature type="compositionally biased region" description="Basic and acidic residues" evidence="1">
    <location>
        <begin position="266"/>
        <end position="286"/>
    </location>
</feature>
<feature type="compositionally biased region" description="Basic and acidic residues" evidence="1">
    <location>
        <begin position="240"/>
        <end position="251"/>
    </location>
</feature>
<comment type="caution">
    <text evidence="4">The sequence shown here is derived from an EMBL/GenBank/DDBJ whole genome shotgun (WGS) entry which is preliminary data.</text>
</comment>
<evidence type="ECO:0000313" key="4">
    <source>
        <dbReference type="EMBL" id="GDY43842.1"/>
    </source>
</evidence>
<feature type="compositionally biased region" description="Polar residues" evidence="1">
    <location>
        <begin position="296"/>
        <end position="315"/>
    </location>
</feature>
<evidence type="ECO:0000256" key="2">
    <source>
        <dbReference type="SAM" id="Phobius"/>
    </source>
</evidence>
<reference evidence="4 5" key="1">
    <citation type="journal article" date="2020" name="Int. J. Syst. Evol. Microbiol.">
        <title>Reclassification of Streptomyces castelarensis and Streptomyces sporoclivatus as later heterotypic synonyms of Streptomyces antimycoticus.</title>
        <authorList>
            <person name="Komaki H."/>
            <person name="Tamura T."/>
        </authorList>
    </citation>
    <scope>NUCLEOTIDE SEQUENCE [LARGE SCALE GENOMIC DNA]</scope>
    <source>
        <strain evidence="4 5">NBRC 12839</strain>
    </source>
</reference>
<feature type="compositionally biased region" description="Acidic residues" evidence="1">
    <location>
        <begin position="153"/>
        <end position="162"/>
    </location>
</feature>
<keyword evidence="2" id="KW-0472">Membrane</keyword>